<accession>C4YB65</accession>
<protein>
    <submittedName>
        <fullName evidence="2">Uncharacterized protein</fullName>
    </submittedName>
</protein>
<proteinExistence type="predicted"/>
<dbReference type="AlphaFoldDB" id="C4YB65"/>
<reference evidence="2 3" key="1">
    <citation type="journal article" date="2009" name="Nature">
        <title>Evolution of pathogenicity and sexual reproduction in eight Candida genomes.</title>
        <authorList>
            <person name="Butler G."/>
            <person name="Rasmussen M.D."/>
            <person name="Lin M.F."/>
            <person name="Santos M.A."/>
            <person name="Sakthikumar S."/>
            <person name="Munro C.A."/>
            <person name="Rheinbay E."/>
            <person name="Grabherr M."/>
            <person name="Forche A."/>
            <person name="Reedy J.L."/>
            <person name="Agrafioti I."/>
            <person name="Arnaud M.B."/>
            <person name="Bates S."/>
            <person name="Brown A.J."/>
            <person name="Brunke S."/>
            <person name="Costanzo M.C."/>
            <person name="Fitzpatrick D.A."/>
            <person name="de Groot P.W."/>
            <person name="Harris D."/>
            <person name="Hoyer L.L."/>
            <person name="Hube B."/>
            <person name="Klis F.M."/>
            <person name="Kodira C."/>
            <person name="Lennard N."/>
            <person name="Logue M.E."/>
            <person name="Martin R."/>
            <person name="Neiman A.M."/>
            <person name="Nikolaou E."/>
            <person name="Quail M.A."/>
            <person name="Quinn J."/>
            <person name="Santos M.C."/>
            <person name="Schmitzberger F.F."/>
            <person name="Sherlock G."/>
            <person name="Shah P."/>
            <person name="Silverstein K.A."/>
            <person name="Skrzypek M.S."/>
            <person name="Soll D."/>
            <person name="Staggs R."/>
            <person name="Stansfield I."/>
            <person name="Stumpf M.P."/>
            <person name="Sudbery P.E."/>
            <person name="Srikantha T."/>
            <person name="Zeng Q."/>
            <person name="Berman J."/>
            <person name="Berriman M."/>
            <person name="Heitman J."/>
            <person name="Gow N.A."/>
            <person name="Lorenz M.C."/>
            <person name="Birren B.W."/>
            <person name="Kellis M."/>
            <person name="Cuomo C.A."/>
        </authorList>
    </citation>
    <scope>NUCLEOTIDE SEQUENCE [LARGE SCALE GENOMIC DNA]</scope>
    <source>
        <strain evidence="2 3">ATCC 42720</strain>
    </source>
</reference>
<sequence>MALHGAFLIHLCLWRLSGFFNRSAFWIGVCHLCFFHSRRDRQTFSIHLSLSNRLASNGLRSSLRLRLCSTSIVITRSVWFSRIRNVQVPSSIVVTVQVLNGQGCKLCAFKFHHSITARSALGIVSDFCPYNAANGLKQLEQVCSGSDVWQVCRIDCWAHFAVSDNTFGQVGVFQHGLWSSVTAWTNVNGTSFHSVTLEFFHSCSRFVWGFKHNSTKPTGLAPFVGHDIGADNRTNRTHQVFQSLPSDRERQVANEDFGARSRLTFSFSPPFLAFGVSSVSSVSVSRVSVSSFSAFSVSAFSVSAFSVSTLSGSFFSCFSAFSLCTFSVSALFLRWWVVSANKNLSSAVSCSVILGDGSHDIVFALELHRGHSPRSATVGHNVRPHNTELFAKHRLDVSRRGLERNIAHENRPLVVSFAAAVFTRCGCSGWRQFPLASAAGPWRLVISSAGRS</sequence>
<dbReference type="EMBL" id="CH408082">
    <property type="protein sequence ID" value="EEQ41229.1"/>
    <property type="molecule type" value="Genomic_DNA"/>
</dbReference>
<evidence type="ECO:0000256" key="1">
    <source>
        <dbReference type="SAM" id="SignalP"/>
    </source>
</evidence>
<dbReference type="HOGENOM" id="CLU_605504_0_0_1"/>
<organism evidence="2 3">
    <name type="scientific">Clavispora lusitaniae (strain ATCC 42720)</name>
    <name type="common">Yeast</name>
    <name type="synonym">Candida lusitaniae</name>
    <dbReference type="NCBI Taxonomy" id="306902"/>
    <lineage>
        <taxon>Eukaryota</taxon>
        <taxon>Fungi</taxon>
        <taxon>Dikarya</taxon>
        <taxon>Ascomycota</taxon>
        <taxon>Saccharomycotina</taxon>
        <taxon>Pichiomycetes</taxon>
        <taxon>Metschnikowiaceae</taxon>
        <taxon>Clavispora</taxon>
    </lineage>
</organism>
<dbReference type="InParanoid" id="C4YB65"/>
<name>C4YB65_CLAL4</name>
<gene>
    <name evidence="2" type="ORF">CLUG_05357</name>
</gene>
<dbReference type="KEGG" id="clu:CLUG_05357"/>
<dbReference type="Proteomes" id="UP000007703">
    <property type="component" value="Unassembled WGS sequence"/>
</dbReference>
<evidence type="ECO:0000313" key="2">
    <source>
        <dbReference type="EMBL" id="EEQ41229.1"/>
    </source>
</evidence>
<keyword evidence="1" id="KW-0732">Signal</keyword>
<dbReference type="VEuPathDB" id="FungiDB:CLUG_05357"/>
<evidence type="ECO:0000313" key="3">
    <source>
        <dbReference type="Proteomes" id="UP000007703"/>
    </source>
</evidence>
<feature type="chain" id="PRO_5002944100" evidence="1">
    <location>
        <begin position="19"/>
        <end position="452"/>
    </location>
</feature>
<feature type="signal peptide" evidence="1">
    <location>
        <begin position="1"/>
        <end position="18"/>
    </location>
</feature>